<dbReference type="AlphaFoldDB" id="A0A1X7VH49"/>
<organism evidence="1">
    <name type="scientific">Amphimedon queenslandica</name>
    <name type="common">Sponge</name>
    <dbReference type="NCBI Taxonomy" id="400682"/>
    <lineage>
        <taxon>Eukaryota</taxon>
        <taxon>Metazoa</taxon>
        <taxon>Porifera</taxon>
        <taxon>Demospongiae</taxon>
        <taxon>Heteroscleromorpha</taxon>
        <taxon>Haplosclerida</taxon>
        <taxon>Niphatidae</taxon>
        <taxon>Amphimedon</taxon>
    </lineage>
</organism>
<dbReference type="EnsemblMetazoa" id="Aqu2.1.39288_001">
    <property type="protein sequence ID" value="Aqu2.1.39288_001"/>
    <property type="gene ID" value="Aqu2.1.39288"/>
</dbReference>
<name>A0A1X7VH49_AMPQE</name>
<sequence length="55" mass="6384">DRGLGREEAVIIKSGSCLWLVLHVLAWHKDYNVVLKTCEFTLLTFDMFLLLYALQ</sequence>
<evidence type="ECO:0000313" key="1">
    <source>
        <dbReference type="EnsemblMetazoa" id="Aqu2.1.39288_001"/>
    </source>
</evidence>
<accession>A0A1X7VH49</accession>
<dbReference type="InParanoid" id="A0A1X7VH49"/>
<proteinExistence type="predicted"/>
<protein>
    <submittedName>
        <fullName evidence="1">Uncharacterized protein</fullName>
    </submittedName>
</protein>
<reference evidence="1" key="1">
    <citation type="submission" date="2017-05" db="UniProtKB">
        <authorList>
            <consortium name="EnsemblMetazoa"/>
        </authorList>
    </citation>
    <scope>IDENTIFICATION</scope>
</reference>